<protein>
    <submittedName>
        <fullName evidence="2">Uncharacterized protein</fullName>
    </submittedName>
</protein>
<name>A0A9P9FC54_9HYPO</name>
<feature type="region of interest" description="Disordered" evidence="1">
    <location>
        <begin position="393"/>
        <end position="413"/>
    </location>
</feature>
<comment type="caution">
    <text evidence="2">The sequence shown here is derived from an EMBL/GenBank/DDBJ whole genome shotgun (WGS) entry which is preliminary data.</text>
</comment>
<evidence type="ECO:0000256" key="1">
    <source>
        <dbReference type="SAM" id="MobiDB-lite"/>
    </source>
</evidence>
<proteinExistence type="predicted"/>
<accession>A0A9P9FC54</accession>
<dbReference type="AlphaFoldDB" id="A0A9P9FC54"/>
<dbReference type="Proteomes" id="UP000717696">
    <property type="component" value="Unassembled WGS sequence"/>
</dbReference>
<dbReference type="OrthoDB" id="2142759at2759"/>
<reference evidence="2" key="1">
    <citation type="journal article" date="2021" name="Nat. Commun.">
        <title>Genetic determinants of endophytism in the Arabidopsis root mycobiome.</title>
        <authorList>
            <person name="Mesny F."/>
            <person name="Miyauchi S."/>
            <person name="Thiergart T."/>
            <person name="Pickel B."/>
            <person name="Atanasova L."/>
            <person name="Karlsson M."/>
            <person name="Huettel B."/>
            <person name="Barry K.W."/>
            <person name="Haridas S."/>
            <person name="Chen C."/>
            <person name="Bauer D."/>
            <person name="Andreopoulos W."/>
            <person name="Pangilinan J."/>
            <person name="LaButti K."/>
            <person name="Riley R."/>
            <person name="Lipzen A."/>
            <person name="Clum A."/>
            <person name="Drula E."/>
            <person name="Henrissat B."/>
            <person name="Kohler A."/>
            <person name="Grigoriev I.V."/>
            <person name="Martin F.M."/>
            <person name="Hacquard S."/>
        </authorList>
    </citation>
    <scope>NUCLEOTIDE SEQUENCE</scope>
    <source>
        <strain evidence="2">MPI-CAGE-AT-0021</strain>
    </source>
</reference>
<gene>
    <name evidence="2" type="ORF">B0J13DRAFT_520559</name>
</gene>
<feature type="region of interest" description="Disordered" evidence="1">
    <location>
        <begin position="506"/>
        <end position="530"/>
    </location>
</feature>
<dbReference type="EMBL" id="JAGMUU010000003">
    <property type="protein sequence ID" value="KAH7157842.1"/>
    <property type="molecule type" value="Genomic_DNA"/>
</dbReference>
<evidence type="ECO:0000313" key="2">
    <source>
        <dbReference type="EMBL" id="KAH7157842.1"/>
    </source>
</evidence>
<sequence length="530" mass="59668">MASDYFNPAAHPDYMNTRSVVILHPAYDSPHNLLIQLPQVDTIDSEGHPGIHHQTVLLACQIIANNCFTSGFLYYDQQGTMPVMREVPLDGILTGTRYYFILDRDPKYKYPIVACFSQWRFPHCGIPACWPTLRFRLNSDRRCALTNQVNGVRSAEVVPRGEEKWFNDNRMSMYGGGTSAASQRMANCRNQVYLDQIIGRCFRTNLFAIVPKPSTVGRPHEGKSGTQYCVHVFSRDAPRFYRTYHNVPVRNLDWTTREHLFARFAWTVFTLLDTFILANVPRNIAVYRRHDSGTYHCATVPMSGRDLHDIYAGSFGTPFDPSIWMQMPVNQPNNTIPSNHAVQPYIAIQPHHTVQPNHVVQPSDVVQPSRAAQPNNASWQNHEVRTNNAIRSATNTVQSNNDDARSSNTVRSANTVQTNNAILLEPVVRLNNAARSNSTILPSPFNQSHNTGPSSTTAILNNRTPSTPVAGSNYTVIPPRNIIPTSTVPPNNVVLPALSHMLNVRSRTPRSAPSDEEEMERYRKRIRTGN</sequence>
<keyword evidence="3" id="KW-1185">Reference proteome</keyword>
<evidence type="ECO:0000313" key="3">
    <source>
        <dbReference type="Proteomes" id="UP000717696"/>
    </source>
</evidence>
<feature type="region of interest" description="Disordered" evidence="1">
    <location>
        <begin position="439"/>
        <end position="471"/>
    </location>
</feature>
<organism evidence="2 3">
    <name type="scientific">Dactylonectria estremocensis</name>
    <dbReference type="NCBI Taxonomy" id="1079267"/>
    <lineage>
        <taxon>Eukaryota</taxon>
        <taxon>Fungi</taxon>
        <taxon>Dikarya</taxon>
        <taxon>Ascomycota</taxon>
        <taxon>Pezizomycotina</taxon>
        <taxon>Sordariomycetes</taxon>
        <taxon>Hypocreomycetidae</taxon>
        <taxon>Hypocreales</taxon>
        <taxon>Nectriaceae</taxon>
        <taxon>Dactylonectria</taxon>
    </lineage>
</organism>